<name>A0A285CU97_9RHOB</name>
<evidence type="ECO:0000313" key="1">
    <source>
        <dbReference type="EMBL" id="SNX70626.1"/>
    </source>
</evidence>
<evidence type="ECO:0000313" key="2">
    <source>
        <dbReference type="Proteomes" id="UP000219467"/>
    </source>
</evidence>
<accession>A0A285CU97</accession>
<keyword evidence="2" id="KW-1185">Reference proteome</keyword>
<sequence length="55" mass="5388">MTRRPIALLVVLGIAGVLALDATISKPPNPYRAPPLLALGSGLAPAGAHCSAAGS</sequence>
<protein>
    <submittedName>
        <fullName evidence="1">Uncharacterized protein</fullName>
    </submittedName>
</protein>
<dbReference type="AlphaFoldDB" id="A0A285CU97"/>
<dbReference type="EMBL" id="OAOQ01000006">
    <property type="protein sequence ID" value="SNX70626.1"/>
    <property type="molecule type" value="Genomic_DNA"/>
</dbReference>
<organism evidence="1 2">
    <name type="scientific">Cereibacter ovatus</name>
    <dbReference type="NCBI Taxonomy" id="439529"/>
    <lineage>
        <taxon>Bacteria</taxon>
        <taxon>Pseudomonadati</taxon>
        <taxon>Pseudomonadota</taxon>
        <taxon>Alphaproteobacteria</taxon>
        <taxon>Rhodobacterales</taxon>
        <taxon>Paracoccaceae</taxon>
        <taxon>Cereibacter</taxon>
    </lineage>
</organism>
<reference evidence="2" key="1">
    <citation type="submission" date="2017-08" db="EMBL/GenBank/DDBJ databases">
        <authorList>
            <person name="Varghese N."/>
            <person name="Submissions S."/>
        </authorList>
    </citation>
    <scope>NUCLEOTIDE SEQUENCE [LARGE SCALE GENOMIC DNA]</scope>
    <source>
        <strain evidence="2">JA234</strain>
    </source>
</reference>
<dbReference type="RefSeq" id="WP_097030408.1">
    <property type="nucleotide sequence ID" value="NZ_OAOQ01000006.1"/>
</dbReference>
<gene>
    <name evidence="1" type="ORF">SAMN05878503_106139</name>
</gene>
<dbReference type="Proteomes" id="UP000219467">
    <property type="component" value="Unassembled WGS sequence"/>
</dbReference>
<proteinExistence type="predicted"/>